<protein>
    <submittedName>
        <fullName evidence="17">Alkaline phosphatase</fullName>
    </submittedName>
</protein>
<comment type="cofactor">
    <cofactor evidence="13">
        <name>Mg(2+)</name>
        <dbReference type="ChEBI" id="CHEBI:18420"/>
    </cofactor>
    <text evidence="13">Binds 1 Mg(2+) ion.</text>
</comment>
<evidence type="ECO:0000256" key="1">
    <source>
        <dbReference type="ARBA" id="ARBA00004609"/>
    </source>
</evidence>
<dbReference type="SUPFAM" id="SSF53649">
    <property type="entry name" value="Alkaline phosphatase-like"/>
    <property type="match status" value="1"/>
</dbReference>
<dbReference type="AlphaFoldDB" id="A0A4R2FHD3"/>
<keyword evidence="11" id="KW-0449">Lipoprotein</keyword>
<keyword evidence="5 13" id="KW-0479">Metal-binding</keyword>
<evidence type="ECO:0000256" key="10">
    <source>
        <dbReference type="ARBA" id="ARBA00023180"/>
    </source>
</evidence>
<feature type="binding site" evidence="13">
    <location>
        <position position="498"/>
    </location>
    <ligand>
        <name>Zn(2+)</name>
        <dbReference type="ChEBI" id="CHEBI:29105"/>
        <label>2</label>
    </ligand>
</feature>
<feature type="binding site" evidence="13">
    <location>
        <position position="203"/>
    </location>
    <ligand>
        <name>Mg(2+)</name>
        <dbReference type="ChEBI" id="CHEBI:18420"/>
    </ligand>
</feature>
<feature type="signal peptide" evidence="16">
    <location>
        <begin position="1"/>
        <end position="19"/>
    </location>
</feature>
<keyword evidence="7 13" id="KW-0862">Zinc</keyword>
<accession>A0A4R2FHD3</accession>
<keyword evidence="10" id="KW-0325">Glycoprotein</keyword>
<dbReference type="GO" id="GO:0005886">
    <property type="term" value="C:plasma membrane"/>
    <property type="evidence" value="ECO:0007669"/>
    <property type="project" value="UniProtKB-SubCell"/>
</dbReference>
<proteinExistence type="inferred from homology"/>
<comment type="subcellular location">
    <subcellularLocation>
        <location evidence="1">Cell membrane</location>
        <topology evidence="1">Lipid-anchor</topology>
        <topology evidence="1">GPI-anchor</topology>
    </subcellularLocation>
</comment>
<name>A0A4R2FHD3_9GAMM</name>
<keyword evidence="3" id="KW-0597">Phosphoprotein</keyword>
<evidence type="ECO:0000256" key="8">
    <source>
        <dbReference type="ARBA" id="ARBA00022842"/>
    </source>
</evidence>
<evidence type="ECO:0000313" key="17">
    <source>
        <dbReference type="EMBL" id="TCN90547.1"/>
    </source>
</evidence>
<sequence length="545" mass="57569">MKLKAIVLAMITLSALTLAGCGSDGDKGDTGATGPAGSDGSNGQNGTDGRDYTAANEWFMAGQAAVANASKNSISDPAGKAKNVILFVGDGMGISTLTAARIYQGQQQGNSGEENRLSFETFPYSGLVKTYSANQQTPDSAPTMTAIVTGVKTKDGIISVSDDAVRDECSTSAGHEVMTALELAEIAGMSTGIISTARLTHATPAATYSHAVERNWEADSDMPQAALDAGCKDIASQLIDFPYGNGPEVAMGGGRTYFMPNTATDPEYGRTGRRNDGRDLTAEWTSKYSDGAYVWNRAQFMSVDTSSVKHLLGLFENSHMQYEADRVDGDGAGEPSLAEMTSRALEMLKQNDKGYFLMVEGGRIDHAHHAGNAARALEDTVALSDAVRIAMEKADKDTLILVTADHSHVFTIAGYPVRGNPILGLVRGVNESGEPATTYSTDSNGMPYTTLGYANGPGFGFGNDPVNTDNHRPDLNLYNVTDVDYRQEATVPLGSETHAGEDVAVYAMGPGAQLVTGSVEQNMLFHVMNYAANLVGRAEAAQTQN</sequence>
<dbReference type="InterPro" id="IPR017850">
    <property type="entry name" value="Alkaline_phosphatase_core_sf"/>
</dbReference>
<dbReference type="CDD" id="cd16012">
    <property type="entry name" value="ALP"/>
    <property type="match status" value="1"/>
</dbReference>
<evidence type="ECO:0000256" key="11">
    <source>
        <dbReference type="ARBA" id="ARBA00023288"/>
    </source>
</evidence>
<dbReference type="EMBL" id="SLWF01000001">
    <property type="protein sequence ID" value="TCN90547.1"/>
    <property type="molecule type" value="Genomic_DNA"/>
</dbReference>
<comment type="cofactor">
    <cofactor evidence="13">
        <name>Zn(2+)</name>
        <dbReference type="ChEBI" id="CHEBI:29105"/>
    </cofactor>
    <text evidence="13">Binds 2 Zn(2+) ions.</text>
</comment>
<gene>
    <name evidence="17" type="ORF">EDC91_10116</name>
</gene>
<feature type="binding site" evidence="13">
    <location>
        <position position="405"/>
    </location>
    <ligand>
        <name>Zn(2+)</name>
        <dbReference type="ChEBI" id="CHEBI:29105"/>
        <label>2</label>
    </ligand>
</feature>
<dbReference type="GO" id="GO:0004035">
    <property type="term" value="F:alkaline phosphatase activity"/>
    <property type="evidence" value="ECO:0007669"/>
    <property type="project" value="TreeGrafter"/>
</dbReference>
<keyword evidence="9" id="KW-0472">Membrane</keyword>
<dbReference type="PRINTS" id="PR00113">
    <property type="entry name" value="ALKPHPHTASE"/>
</dbReference>
<dbReference type="PROSITE" id="PS51257">
    <property type="entry name" value="PROKAR_LIPOPROTEIN"/>
    <property type="match status" value="1"/>
</dbReference>
<dbReference type="GO" id="GO:0098552">
    <property type="term" value="C:side of membrane"/>
    <property type="evidence" value="ECO:0007669"/>
    <property type="project" value="UniProtKB-KW"/>
</dbReference>
<evidence type="ECO:0000256" key="16">
    <source>
        <dbReference type="SAM" id="SignalP"/>
    </source>
</evidence>
<comment type="similarity">
    <text evidence="14">Belongs to the alkaline phosphatase family.</text>
</comment>
<dbReference type="Pfam" id="PF00245">
    <property type="entry name" value="Alk_phosphatase"/>
    <property type="match status" value="1"/>
</dbReference>
<evidence type="ECO:0000256" key="6">
    <source>
        <dbReference type="ARBA" id="ARBA00022801"/>
    </source>
</evidence>
<feature type="region of interest" description="Disordered" evidence="15">
    <location>
        <begin position="27"/>
        <end position="51"/>
    </location>
</feature>
<dbReference type="Proteomes" id="UP000294832">
    <property type="component" value="Unassembled WGS sequence"/>
</dbReference>
<feature type="active site" description="Phosphoserine intermediate" evidence="12">
    <location>
        <position position="140"/>
    </location>
</feature>
<evidence type="ECO:0000256" key="2">
    <source>
        <dbReference type="ARBA" id="ARBA00022475"/>
    </source>
</evidence>
<feature type="binding site" evidence="13">
    <location>
        <position position="90"/>
    </location>
    <ligand>
        <name>Mg(2+)</name>
        <dbReference type="ChEBI" id="CHEBI:18420"/>
    </ligand>
</feature>
<evidence type="ECO:0000256" key="3">
    <source>
        <dbReference type="ARBA" id="ARBA00022553"/>
    </source>
</evidence>
<dbReference type="PANTHER" id="PTHR11596">
    <property type="entry name" value="ALKALINE PHOSPHATASE"/>
    <property type="match status" value="1"/>
</dbReference>
<dbReference type="RefSeq" id="WP_133037298.1">
    <property type="nucleotide sequence ID" value="NZ_SLWF01000001.1"/>
</dbReference>
<keyword evidence="18" id="KW-1185">Reference proteome</keyword>
<evidence type="ECO:0000256" key="9">
    <source>
        <dbReference type="ARBA" id="ARBA00023136"/>
    </source>
</evidence>
<feature type="binding site" evidence="13">
    <location>
        <position position="90"/>
    </location>
    <ligand>
        <name>Zn(2+)</name>
        <dbReference type="ChEBI" id="CHEBI:29105"/>
        <label>2</label>
    </ligand>
</feature>
<keyword evidence="4" id="KW-0336">GPI-anchor</keyword>
<dbReference type="OrthoDB" id="9794455at2"/>
<dbReference type="FunFam" id="3.40.720.10:FF:000008">
    <property type="entry name" value="Alkaline phosphatase"/>
    <property type="match status" value="1"/>
</dbReference>
<dbReference type="Gene3D" id="3.40.720.10">
    <property type="entry name" value="Alkaline Phosphatase, subunit A"/>
    <property type="match status" value="1"/>
</dbReference>
<dbReference type="PANTHER" id="PTHR11596:SF5">
    <property type="entry name" value="ALKALINE PHOSPHATASE"/>
    <property type="match status" value="1"/>
</dbReference>
<evidence type="ECO:0000256" key="12">
    <source>
        <dbReference type="PIRSR" id="PIRSR601952-1"/>
    </source>
</evidence>
<evidence type="ECO:0000256" key="4">
    <source>
        <dbReference type="ARBA" id="ARBA00022622"/>
    </source>
</evidence>
<feature type="binding site" evidence="13">
    <location>
        <position position="406"/>
    </location>
    <ligand>
        <name>Zn(2+)</name>
        <dbReference type="ChEBI" id="CHEBI:29105"/>
        <label>2</label>
    </ligand>
</feature>
<evidence type="ECO:0000256" key="7">
    <source>
        <dbReference type="ARBA" id="ARBA00022833"/>
    </source>
</evidence>
<evidence type="ECO:0000256" key="14">
    <source>
        <dbReference type="RuleBase" id="RU003946"/>
    </source>
</evidence>
<comment type="caution">
    <text evidence="17">The sequence shown here is derived from an EMBL/GenBank/DDBJ whole genome shotgun (WGS) entry which is preliminary data.</text>
</comment>
<feature type="binding site" evidence="13">
    <location>
        <position position="369"/>
    </location>
    <ligand>
        <name>Zn(2+)</name>
        <dbReference type="ChEBI" id="CHEBI:29105"/>
        <label>2</label>
    </ligand>
</feature>
<feature type="chain" id="PRO_5020825962" evidence="16">
    <location>
        <begin position="20"/>
        <end position="545"/>
    </location>
</feature>
<dbReference type="SMART" id="SM00098">
    <property type="entry name" value="alkPPc"/>
    <property type="match status" value="1"/>
</dbReference>
<organism evidence="17 18">
    <name type="scientific">Shewanella fodinae</name>
    <dbReference type="NCBI Taxonomy" id="552357"/>
    <lineage>
        <taxon>Bacteria</taxon>
        <taxon>Pseudomonadati</taxon>
        <taxon>Pseudomonadota</taxon>
        <taxon>Gammaproteobacteria</taxon>
        <taxon>Alteromonadales</taxon>
        <taxon>Shewanellaceae</taxon>
        <taxon>Shewanella</taxon>
    </lineage>
</organism>
<reference evidence="17 18" key="1">
    <citation type="submission" date="2019-03" db="EMBL/GenBank/DDBJ databases">
        <title>Freshwater and sediment microbial communities from various areas in North America, analyzing microbe dynamics in response to fracking.</title>
        <authorList>
            <person name="Lamendella R."/>
        </authorList>
    </citation>
    <scope>NUCLEOTIDE SEQUENCE [LARGE SCALE GENOMIC DNA]</scope>
    <source>
        <strain evidence="17 18">74A</strain>
    </source>
</reference>
<keyword evidence="16" id="KW-0732">Signal</keyword>
<keyword evidence="8 13" id="KW-0460">Magnesium</keyword>
<evidence type="ECO:0000256" key="15">
    <source>
        <dbReference type="SAM" id="MobiDB-lite"/>
    </source>
</evidence>
<dbReference type="InterPro" id="IPR001952">
    <property type="entry name" value="Alkaline_phosphatase"/>
</dbReference>
<keyword evidence="2" id="KW-1003">Cell membrane</keyword>
<evidence type="ECO:0000256" key="5">
    <source>
        <dbReference type="ARBA" id="ARBA00022723"/>
    </source>
</evidence>
<evidence type="ECO:0000313" key="18">
    <source>
        <dbReference type="Proteomes" id="UP000294832"/>
    </source>
</evidence>
<feature type="binding site" evidence="13">
    <location>
        <position position="360"/>
    </location>
    <ligand>
        <name>Mg(2+)</name>
        <dbReference type="ChEBI" id="CHEBI:18420"/>
    </ligand>
</feature>
<keyword evidence="6" id="KW-0378">Hydrolase</keyword>
<dbReference type="GO" id="GO:0046872">
    <property type="term" value="F:metal ion binding"/>
    <property type="evidence" value="ECO:0007669"/>
    <property type="project" value="UniProtKB-KW"/>
</dbReference>
<evidence type="ECO:0000256" key="13">
    <source>
        <dbReference type="PIRSR" id="PIRSR601952-2"/>
    </source>
</evidence>
<feature type="binding site" evidence="13">
    <location>
        <position position="365"/>
    </location>
    <ligand>
        <name>Zn(2+)</name>
        <dbReference type="ChEBI" id="CHEBI:29105"/>
        <label>2</label>
    </ligand>
</feature>
<feature type="binding site" evidence="13">
    <location>
        <position position="201"/>
    </location>
    <ligand>
        <name>Mg(2+)</name>
        <dbReference type="ChEBI" id="CHEBI:18420"/>
    </ligand>
</feature>